<evidence type="ECO:0000313" key="3">
    <source>
        <dbReference type="Proteomes" id="UP000294929"/>
    </source>
</evidence>
<dbReference type="AlphaFoldDB" id="A0A4R5WF80"/>
<reference evidence="2 3" key="1">
    <citation type="submission" date="2019-01" db="EMBL/GenBank/DDBJ databases">
        <title>High-quality-draft genome sequences of five non-tuberculosis mycobacteriaceae isolated from a nosocomial environment.</title>
        <authorList>
            <person name="Tiago I."/>
            <person name="Alarico S."/>
            <person name="Pereira S.G."/>
            <person name="Coelho C."/>
            <person name="Maranha A."/>
            <person name="Empadinhas N."/>
        </authorList>
    </citation>
    <scope>NUCLEOTIDE SEQUENCE [LARGE SCALE GENOMIC DNA]</scope>
    <source>
        <strain evidence="2 3">24AIII</strain>
    </source>
</reference>
<gene>
    <name evidence="2" type="ORF">EUA03_15075</name>
</gene>
<evidence type="ECO:0000256" key="1">
    <source>
        <dbReference type="SAM" id="Coils"/>
    </source>
</evidence>
<name>A0A4R5WF80_MYCMU</name>
<dbReference type="Gene3D" id="1.10.10.10">
    <property type="entry name" value="Winged helix-like DNA-binding domain superfamily/Winged helix DNA-binding domain"/>
    <property type="match status" value="1"/>
</dbReference>
<dbReference type="PROSITE" id="PS51257">
    <property type="entry name" value="PROKAR_LIPOPROTEIN"/>
    <property type="match status" value="1"/>
</dbReference>
<dbReference type="SUPFAM" id="SSF46689">
    <property type="entry name" value="Homeodomain-like"/>
    <property type="match status" value="1"/>
</dbReference>
<accession>A0A4R5WF80</accession>
<feature type="coiled-coil region" evidence="1">
    <location>
        <begin position="63"/>
        <end position="90"/>
    </location>
</feature>
<proteinExistence type="predicted"/>
<protein>
    <submittedName>
        <fullName evidence="2">Transposase</fullName>
    </submittedName>
</protein>
<dbReference type="RefSeq" id="WP_133427085.1">
    <property type="nucleotide sequence ID" value="NZ_SDLO01000010.1"/>
</dbReference>
<dbReference type="Proteomes" id="UP000294929">
    <property type="component" value="Unassembled WGS sequence"/>
</dbReference>
<comment type="caution">
    <text evidence="2">The sequence shown here is derived from an EMBL/GenBank/DDBJ whole genome shotgun (WGS) entry which is preliminary data.</text>
</comment>
<dbReference type="InterPro" id="IPR009057">
    <property type="entry name" value="Homeodomain-like_sf"/>
</dbReference>
<sequence length="117" mass="13478">MPKKIDPNVRERCVRQVLDTLPLYPSVTAACEAVARREGVGKESVRRWVVQAQIDGGQRQGATSEELAEIKELKAKVRRLEEDNEILRRASIFFAGELCATRRWVYREAVRDRLLRV</sequence>
<organism evidence="2 3">
    <name type="scientific">Mycolicibacterium mucogenicum</name>
    <name type="common">Mycobacterium mucogenicum</name>
    <dbReference type="NCBI Taxonomy" id="56689"/>
    <lineage>
        <taxon>Bacteria</taxon>
        <taxon>Bacillati</taxon>
        <taxon>Actinomycetota</taxon>
        <taxon>Actinomycetes</taxon>
        <taxon>Mycobacteriales</taxon>
        <taxon>Mycobacteriaceae</taxon>
        <taxon>Mycolicibacterium</taxon>
    </lineage>
</organism>
<feature type="non-terminal residue" evidence="2">
    <location>
        <position position="117"/>
    </location>
</feature>
<dbReference type="EMBL" id="SDLO01000010">
    <property type="protein sequence ID" value="TDK88723.1"/>
    <property type="molecule type" value="Genomic_DNA"/>
</dbReference>
<evidence type="ECO:0000313" key="2">
    <source>
        <dbReference type="EMBL" id="TDK88723.1"/>
    </source>
</evidence>
<keyword evidence="1" id="KW-0175">Coiled coil</keyword>
<dbReference type="InterPro" id="IPR036388">
    <property type="entry name" value="WH-like_DNA-bd_sf"/>
</dbReference>